<dbReference type="Proteomes" id="UP001164693">
    <property type="component" value="Chromosome"/>
</dbReference>
<dbReference type="InterPro" id="IPR010281">
    <property type="entry name" value="DUF885"/>
</dbReference>
<organism evidence="1 2">
    <name type="scientific">Jatrophihabitans cynanchi</name>
    <dbReference type="NCBI Taxonomy" id="2944128"/>
    <lineage>
        <taxon>Bacteria</taxon>
        <taxon>Bacillati</taxon>
        <taxon>Actinomycetota</taxon>
        <taxon>Actinomycetes</taxon>
        <taxon>Jatrophihabitantales</taxon>
        <taxon>Jatrophihabitantaceae</taxon>
        <taxon>Jatrophihabitans</taxon>
    </lineage>
</organism>
<dbReference type="EMBL" id="CP097463">
    <property type="protein sequence ID" value="WAX55862.1"/>
    <property type="molecule type" value="Genomic_DNA"/>
</dbReference>
<dbReference type="Pfam" id="PF05960">
    <property type="entry name" value="DUF885"/>
    <property type="match status" value="1"/>
</dbReference>
<evidence type="ECO:0000313" key="1">
    <source>
        <dbReference type="EMBL" id="WAX55862.1"/>
    </source>
</evidence>
<dbReference type="RefSeq" id="WP_269442386.1">
    <property type="nucleotide sequence ID" value="NZ_CP097463.1"/>
</dbReference>
<proteinExistence type="predicted"/>
<protein>
    <submittedName>
        <fullName evidence="1">DUF885 domain-containing protein</fullName>
    </submittedName>
</protein>
<sequence>MSDALHPYVEFVFDADPILASGQGDTRGRTRLGDIEPEAFAAQDETRARLLAEAEAAAPAEAGTVERLEQQVLLTELRTTCHRSETEATWRRAPYWYAERLGAAIGALMSSDGDPDAAEALLARLRAIPGYCAQAQRNLSTDTPQLWAELGLSSARGLEQFLGRAVAGYAQTRPGTLGDEIAAAATAAAQAAADFAVFVAELAGRAAGSWACGREQFDFLLRTYHHLDLDAAGLAELGRELVERERAALQRLAAEIDPGTSWQAQIDRIKDWHPQPPQFLRTYEDAMRRAREHTREHDLITLPEGEVCELDWVPEFRRDGLPLGEMSPSPPFAPGLRSGFLITPGDDGEDAARRREHMRDNCFVFATSIAGHETYPGHHVQYVHHKLGTPRGSIRRYFSTPQFVEGWGLYVEDVLEQTGFMADDRVRLFKQRNALWRALRVVVDVGLHTGTTSLPAATELMQREAGMDPHLAAGEVRRYARHDNPTYPSSYALGRDLIHRLRAEHERARGSAFTLRTFHDWLLSFGSPPVPLLAQLHLG</sequence>
<name>A0ABY7JX24_9ACTN</name>
<reference evidence="1" key="1">
    <citation type="submission" date="2022-05" db="EMBL/GenBank/DDBJ databases">
        <title>Jatrophihabitans sp. SB3-54 whole genome sequence.</title>
        <authorList>
            <person name="Suh M.K."/>
            <person name="Eom M.K."/>
            <person name="Kim J.S."/>
            <person name="Kim H.S."/>
            <person name="Do H.E."/>
            <person name="Shin Y.K."/>
            <person name="Lee J.-S."/>
        </authorList>
    </citation>
    <scope>NUCLEOTIDE SEQUENCE</scope>
    <source>
        <strain evidence="1">SB3-54</strain>
    </source>
</reference>
<gene>
    <name evidence="1" type="ORF">M6B22_15130</name>
</gene>
<dbReference type="PANTHER" id="PTHR33361">
    <property type="entry name" value="GLR0591 PROTEIN"/>
    <property type="match status" value="1"/>
</dbReference>
<evidence type="ECO:0000313" key="2">
    <source>
        <dbReference type="Proteomes" id="UP001164693"/>
    </source>
</evidence>
<dbReference type="PANTHER" id="PTHR33361:SF2">
    <property type="entry name" value="DUF885 DOMAIN-CONTAINING PROTEIN"/>
    <property type="match status" value="1"/>
</dbReference>
<accession>A0ABY7JX24</accession>
<keyword evidence="2" id="KW-1185">Reference proteome</keyword>